<reference evidence="4 5" key="1">
    <citation type="journal article" date="2019" name="Int. J. Syst. Evol. Microbiol.">
        <title>The Global Catalogue of Microorganisms (GCM) 10K type strain sequencing project: providing services to taxonomists for standard genome sequencing and annotation.</title>
        <authorList>
            <consortium name="The Broad Institute Genomics Platform"/>
            <consortium name="The Broad Institute Genome Sequencing Center for Infectious Disease"/>
            <person name="Wu L."/>
            <person name="Ma J."/>
        </authorList>
    </citation>
    <scope>NUCLEOTIDE SEQUENCE [LARGE SCALE GENOMIC DNA]</scope>
    <source>
        <strain evidence="4 5">JCM 12696</strain>
    </source>
</reference>
<keyword evidence="5" id="KW-1185">Reference proteome</keyword>
<name>A0ABN1UJC6_9ACTN</name>
<dbReference type="Proteomes" id="UP001501371">
    <property type="component" value="Unassembled WGS sequence"/>
</dbReference>
<comment type="caution">
    <text evidence="4">The sequence shown here is derived from an EMBL/GenBank/DDBJ whole genome shotgun (WGS) entry which is preliminary data.</text>
</comment>
<dbReference type="PANTHER" id="PTHR43008:SF4">
    <property type="entry name" value="CHAIN DEHYDROGENASE, PUTATIVE (AFU_ORTHOLOGUE AFUA_4G08710)-RELATED"/>
    <property type="match status" value="1"/>
</dbReference>
<protein>
    <submittedName>
        <fullName evidence="4">Uncharacterized protein</fullName>
    </submittedName>
</protein>
<dbReference type="PANTHER" id="PTHR43008">
    <property type="entry name" value="BENZIL REDUCTASE"/>
    <property type="match status" value="1"/>
</dbReference>
<dbReference type="EMBL" id="BAAAKV010000005">
    <property type="protein sequence ID" value="GAA1154774.1"/>
    <property type="molecule type" value="Genomic_DNA"/>
</dbReference>
<gene>
    <name evidence="4" type="ORF">GCM10009654_07880</name>
</gene>
<dbReference type="SUPFAM" id="SSF51735">
    <property type="entry name" value="NAD(P)-binding Rossmann-fold domains"/>
    <property type="match status" value="1"/>
</dbReference>
<dbReference type="RefSeq" id="WP_344270138.1">
    <property type="nucleotide sequence ID" value="NZ_BAAAKV010000005.1"/>
</dbReference>
<dbReference type="InterPro" id="IPR029069">
    <property type="entry name" value="HotDog_dom_sf"/>
</dbReference>
<accession>A0ABN1UJC6</accession>
<dbReference type="InterPro" id="IPR002347">
    <property type="entry name" value="SDR_fam"/>
</dbReference>
<dbReference type="Pfam" id="PF13561">
    <property type="entry name" value="adh_short_C2"/>
    <property type="match status" value="1"/>
</dbReference>
<feature type="region of interest" description="Disordered" evidence="3">
    <location>
        <begin position="123"/>
        <end position="151"/>
    </location>
</feature>
<evidence type="ECO:0000256" key="1">
    <source>
        <dbReference type="ARBA" id="ARBA00006484"/>
    </source>
</evidence>
<evidence type="ECO:0000256" key="2">
    <source>
        <dbReference type="ARBA" id="ARBA00023002"/>
    </source>
</evidence>
<dbReference type="Gene3D" id="3.10.129.10">
    <property type="entry name" value="Hotdog Thioesterase"/>
    <property type="match status" value="1"/>
</dbReference>
<sequence>MLDELTRCLTADDVADFAAASGDRNPQYGDPAFARRTSSGACEVPGALAVIAALAAVPAERLRTASGLGARFSGPLFPGRTYRATVSERQDGGVAVVVREGTTPVLHCDVLGGDGLENAVVPEKRPAPAEPEPSGDRVPGESRHGAYGLPDPEGLRALADRLGARAVPDALLGALGWASWFTGMRVPGRDLIFAGLRVRVSDRESDHDPRFTATVTTADPRSGTVVVRADCAGAGRGLDMELRTFQRRAVPAPDRTSATSVLPAGGRLAGQRVLAVGGGRGIGAAVVSVLASQGARVWATQRAHGPAEALREEFGDDRVRPLLLDAQDHERTSAGMAALAEDGVRLDGLVLSAGPAVLPSDLHVDTVDSFVAFVDTSLTVALRPLAAALPLLKKDAWVVLLSSGAVEDMPARYPQYYVAKTAVEALGRFCAARHGVRVLLARAPRMWTDLSNGPLGGRGTVPTAQVASAIVGWVLGRIPADESGLTVLSPRELAEWAP</sequence>
<feature type="compositionally biased region" description="Basic and acidic residues" evidence="3">
    <location>
        <begin position="134"/>
        <end position="144"/>
    </location>
</feature>
<dbReference type="InterPro" id="IPR036291">
    <property type="entry name" value="NAD(P)-bd_dom_sf"/>
</dbReference>
<evidence type="ECO:0000256" key="3">
    <source>
        <dbReference type="SAM" id="MobiDB-lite"/>
    </source>
</evidence>
<dbReference type="SUPFAM" id="SSF54637">
    <property type="entry name" value="Thioesterase/thiol ester dehydrase-isomerase"/>
    <property type="match status" value="1"/>
</dbReference>
<dbReference type="CDD" id="cd05233">
    <property type="entry name" value="SDR_c"/>
    <property type="match status" value="1"/>
</dbReference>
<organism evidence="4 5">
    <name type="scientific">Streptomyces hebeiensis</name>
    <dbReference type="NCBI Taxonomy" id="229486"/>
    <lineage>
        <taxon>Bacteria</taxon>
        <taxon>Bacillati</taxon>
        <taxon>Actinomycetota</taxon>
        <taxon>Actinomycetes</taxon>
        <taxon>Kitasatosporales</taxon>
        <taxon>Streptomycetaceae</taxon>
        <taxon>Streptomyces</taxon>
    </lineage>
</organism>
<dbReference type="Gene3D" id="3.40.50.720">
    <property type="entry name" value="NAD(P)-binding Rossmann-like Domain"/>
    <property type="match status" value="1"/>
</dbReference>
<evidence type="ECO:0000313" key="5">
    <source>
        <dbReference type="Proteomes" id="UP001501371"/>
    </source>
</evidence>
<comment type="similarity">
    <text evidence="1">Belongs to the short-chain dehydrogenases/reductases (SDR) family.</text>
</comment>
<keyword evidence="2" id="KW-0560">Oxidoreductase</keyword>
<proteinExistence type="inferred from homology"/>
<evidence type="ECO:0000313" key="4">
    <source>
        <dbReference type="EMBL" id="GAA1154774.1"/>
    </source>
</evidence>